<dbReference type="InterPro" id="IPR012327">
    <property type="entry name" value="MeTrfase_D12"/>
</dbReference>
<dbReference type="GO" id="GO:0009007">
    <property type="term" value="F:site-specific DNA-methyltransferase (adenine-specific) activity"/>
    <property type="evidence" value="ECO:0007669"/>
    <property type="project" value="UniProtKB-EC"/>
</dbReference>
<dbReference type="AlphaFoldDB" id="A0A2N9JKJ6"/>
<sequence length="356" mass="39520">MIKYLGSKRTLAGVLGGLAQGAEARTAVDLFTGSTRVAQEFKHRGLAVTAADLASYSEILARCYIVTDADAVDLDELDALLAELDALPGVRGYVTETFCEQARYFQPHNGMRIDAIRHRLVDLVDHPLYPVLLTALIEAADRVDSTTGQHMAYLKSWSRRSHNALRLRRPALLAGTGIAVRGDACELARSLPPTDLMYLDPPYNQHRYFTYYHIWETLVRWDSPEHYGVACKRTDAREAEHRSPFNSRRTMPAALARLIADARTEVLLVSYNDESWITPEAMIGWLRDAGHQRVELLAFDSRRYVGARIGIYNPQGQRVGNVSHTRNTEYVFVAGPSDRVAAAVAAVPAPQGGETA</sequence>
<keyword evidence="3 6" id="KW-0808">Transferase</keyword>
<evidence type="ECO:0000256" key="5">
    <source>
        <dbReference type="ARBA" id="ARBA00047942"/>
    </source>
</evidence>
<dbReference type="InterPro" id="IPR002052">
    <property type="entry name" value="DNA_methylase_N6_adenine_CS"/>
</dbReference>
<keyword evidence="7" id="KW-1185">Reference proteome</keyword>
<dbReference type="OrthoDB" id="9805629at2"/>
<dbReference type="EC" id="2.1.1.72" evidence="1"/>
<dbReference type="GO" id="GO:0009307">
    <property type="term" value="P:DNA restriction-modification system"/>
    <property type="evidence" value="ECO:0007669"/>
    <property type="project" value="InterPro"/>
</dbReference>
<dbReference type="Pfam" id="PF02086">
    <property type="entry name" value="MethyltransfD12"/>
    <property type="match status" value="1"/>
</dbReference>
<evidence type="ECO:0000313" key="6">
    <source>
        <dbReference type="EMBL" id="SPD88564.1"/>
    </source>
</evidence>
<dbReference type="GO" id="GO:0032259">
    <property type="term" value="P:methylation"/>
    <property type="evidence" value="ECO:0007669"/>
    <property type="project" value="UniProtKB-KW"/>
</dbReference>
<evidence type="ECO:0000256" key="3">
    <source>
        <dbReference type="ARBA" id="ARBA00022679"/>
    </source>
</evidence>
<dbReference type="PROSITE" id="PS00092">
    <property type="entry name" value="N6_MTASE"/>
    <property type="match status" value="1"/>
</dbReference>
<organism evidence="6 7">
    <name type="scientific">Micropruina glycogenica</name>
    <dbReference type="NCBI Taxonomy" id="75385"/>
    <lineage>
        <taxon>Bacteria</taxon>
        <taxon>Bacillati</taxon>
        <taxon>Actinomycetota</taxon>
        <taxon>Actinomycetes</taxon>
        <taxon>Propionibacteriales</taxon>
        <taxon>Nocardioidaceae</taxon>
        <taxon>Micropruina</taxon>
    </lineage>
</organism>
<comment type="catalytic activity">
    <reaction evidence="5">
        <text>a 2'-deoxyadenosine in DNA + S-adenosyl-L-methionine = an N(6)-methyl-2'-deoxyadenosine in DNA + S-adenosyl-L-homocysteine + H(+)</text>
        <dbReference type="Rhea" id="RHEA:15197"/>
        <dbReference type="Rhea" id="RHEA-COMP:12418"/>
        <dbReference type="Rhea" id="RHEA-COMP:12419"/>
        <dbReference type="ChEBI" id="CHEBI:15378"/>
        <dbReference type="ChEBI" id="CHEBI:57856"/>
        <dbReference type="ChEBI" id="CHEBI:59789"/>
        <dbReference type="ChEBI" id="CHEBI:90615"/>
        <dbReference type="ChEBI" id="CHEBI:90616"/>
        <dbReference type="EC" id="2.1.1.72"/>
    </reaction>
</comment>
<protein>
    <recommendedName>
        <fullName evidence="1">site-specific DNA-methyltransferase (adenine-specific)</fullName>
        <ecNumber evidence="1">2.1.1.72</ecNumber>
    </recommendedName>
</protein>
<keyword evidence="2 6" id="KW-0489">Methyltransferase</keyword>
<proteinExistence type="predicted"/>
<reference evidence="6 7" key="1">
    <citation type="submission" date="2018-02" db="EMBL/GenBank/DDBJ databases">
        <authorList>
            <person name="Cohen D.B."/>
            <person name="Kent A.D."/>
        </authorList>
    </citation>
    <scope>NUCLEOTIDE SEQUENCE [LARGE SCALE GENOMIC DNA]</scope>
    <source>
        <strain evidence="6">1</strain>
    </source>
</reference>
<dbReference type="RefSeq" id="WP_105187044.1">
    <property type="nucleotide sequence ID" value="NZ_BAAAGO010000009.1"/>
</dbReference>
<accession>A0A2N9JKJ6</accession>
<dbReference type="REBASE" id="236971">
    <property type="entry name" value="M.Mgl1ORF3534P"/>
</dbReference>
<dbReference type="GO" id="GO:0003676">
    <property type="term" value="F:nucleic acid binding"/>
    <property type="evidence" value="ECO:0007669"/>
    <property type="project" value="InterPro"/>
</dbReference>
<dbReference type="EMBL" id="LT985188">
    <property type="protein sequence ID" value="SPD88564.1"/>
    <property type="molecule type" value="Genomic_DNA"/>
</dbReference>
<name>A0A2N9JKJ6_9ACTN</name>
<evidence type="ECO:0000256" key="1">
    <source>
        <dbReference type="ARBA" id="ARBA00011900"/>
    </source>
</evidence>
<gene>
    <name evidence="6" type="ORF">MPLG2_3534</name>
</gene>
<keyword evidence="4" id="KW-0949">S-adenosyl-L-methionine</keyword>
<evidence type="ECO:0000313" key="7">
    <source>
        <dbReference type="Proteomes" id="UP000238164"/>
    </source>
</evidence>
<evidence type="ECO:0000256" key="2">
    <source>
        <dbReference type="ARBA" id="ARBA00022603"/>
    </source>
</evidence>
<dbReference type="InterPro" id="IPR029063">
    <property type="entry name" value="SAM-dependent_MTases_sf"/>
</dbReference>
<dbReference type="KEGG" id="mgg:MPLG2_3534"/>
<dbReference type="SUPFAM" id="SSF53335">
    <property type="entry name" value="S-adenosyl-L-methionine-dependent methyltransferases"/>
    <property type="match status" value="1"/>
</dbReference>
<dbReference type="Proteomes" id="UP000238164">
    <property type="component" value="Chromosome 1"/>
</dbReference>
<evidence type="ECO:0000256" key="4">
    <source>
        <dbReference type="ARBA" id="ARBA00022691"/>
    </source>
</evidence>